<evidence type="ECO:0000256" key="4">
    <source>
        <dbReference type="PROSITE-ProRule" id="PRU01024"/>
    </source>
</evidence>
<keyword evidence="8" id="KW-1185">Reference proteome</keyword>
<dbReference type="PANTHER" id="PTHR11061">
    <property type="entry name" value="RNA M5U METHYLTRANSFERASE"/>
    <property type="match status" value="1"/>
</dbReference>
<organism evidence="7 8">
    <name type="scientific">Deinococcus rubellus</name>
    <dbReference type="NCBI Taxonomy" id="1889240"/>
    <lineage>
        <taxon>Bacteria</taxon>
        <taxon>Thermotogati</taxon>
        <taxon>Deinococcota</taxon>
        <taxon>Deinococci</taxon>
        <taxon>Deinococcales</taxon>
        <taxon>Deinococcaceae</taxon>
        <taxon>Deinococcus</taxon>
    </lineage>
</organism>
<evidence type="ECO:0000256" key="1">
    <source>
        <dbReference type="ARBA" id="ARBA00022603"/>
    </source>
</evidence>
<dbReference type="Gene3D" id="2.40.50.140">
    <property type="entry name" value="Nucleic acid-binding proteins"/>
    <property type="match status" value="1"/>
</dbReference>
<dbReference type="InterPro" id="IPR012340">
    <property type="entry name" value="NA-bd_OB-fold"/>
</dbReference>
<dbReference type="SUPFAM" id="SSF50249">
    <property type="entry name" value="Nucleic acid-binding proteins"/>
    <property type="match status" value="1"/>
</dbReference>
<keyword evidence="2 4" id="KW-0808">Transferase</keyword>
<dbReference type="InterPro" id="IPR029063">
    <property type="entry name" value="SAM-dependent_MTases_sf"/>
</dbReference>
<feature type="binding site" evidence="4">
    <location>
        <position position="332"/>
    </location>
    <ligand>
        <name>S-adenosyl-L-methionine</name>
        <dbReference type="ChEBI" id="CHEBI:59789"/>
    </ligand>
</feature>
<feature type="compositionally biased region" description="Pro residues" evidence="6">
    <location>
        <begin position="15"/>
        <end position="30"/>
    </location>
</feature>
<feature type="binding site" evidence="4">
    <location>
        <position position="284"/>
    </location>
    <ligand>
        <name>S-adenosyl-L-methionine</name>
        <dbReference type="ChEBI" id="CHEBI:59789"/>
    </ligand>
</feature>
<feature type="compositionally biased region" description="Basic residues" evidence="6">
    <location>
        <begin position="1"/>
        <end position="10"/>
    </location>
</feature>
<dbReference type="Gene3D" id="3.40.50.150">
    <property type="entry name" value="Vaccinia Virus protein VP39"/>
    <property type="match status" value="1"/>
</dbReference>
<dbReference type="PROSITE" id="PS51687">
    <property type="entry name" value="SAM_MT_RNA_M5U"/>
    <property type="match status" value="1"/>
</dbReference>
<dbReference type="GO" id="GO:0008168">
    <property type="term" value="F:methyltransferase activity"/>
    <property type="evidence" value="ECO:0007669"/>
    <property type="project" value="UniProtKB-KW"/>
</dbReference>
<dbReference type="PROSITE" id="PS01230">
    <property type="entry name" value="TRMA_1"/>
    <property type="match status" value="1"/>
</dbReference>
<dbReference type="CDD" id="cd02440">
    <property type="entry name" value="AdoMet_MTases"/>
    <property type="match status" value="1"/>
</dbReference>
<dbReference type="SUPFAM" id="SSF53335">
    <property type="entry name" value="S-adenosyl-L-methionine-dependent methyltransferases"/>
    <property type="match status" value="1"/>
</dbReference>
<evidence type="ECO:0000313" key="8">
    <source>
        <dbReference type="Proteomes" id="UP001060261"/>
    </source>
</evidence>
<dbReference type="InterPro" id="IPR030390">
    <property type="entry name" value="MeTrfase_TrmA_AS"/>
</dbReference>
<accession>A0ABY5YFV3</accession>
<dbReference type="Proteomes" id="UP001060261">
    <property type="component" value="Chromosome"/>
</dbReference>
<evidence type="ECO:0000256" key="3">
    <source>
        <dbReference type="ARBA" id="ARBA00022691"/>
    </source>
</evidence>
<feature type="active site" evidence="5">
    <location>
        <position position="404"/>
    </location>
</feature>
<feature type="binding site" evidence="4">
    <location>
        <position position="311"/>
    </location>
    <ligand>
        <name>S-adenosyl-L-methionine</name>
        <dbReference type="ChEBI" id="CHEBI:59789"/>
    </ligand>
</feature>
<feature type="region of interest" description="Disordered" evidence="6">
    <location>
        <begin position="1"/>
        <end position="30"/>
    </location>
</feature>
<dbReference type="PANTHER" id="PTHR11061:SF30">
    <property type="entry name" value="TRNA (URACIL(54)-C(5))-METHYLTRANSFERASE"/>
    <property type="match status" value="1"/>
</dbReference>
<reference evidence="7" key="1">
    <citation type="submission" date="2022-09" db="EMBL/GenBank/DDBJ databases">
        <title>genome sequence of Deinococcus rubellus.</title>
        <authorList>
            <person name="Srinivasan S."/>
        </authorList>
    </citation>
    <scope>NUCLEOTIDE SEQUENCE</scope>
    <source>
        <strain evidence="7">Ant6</strain>
    </source>
</reference>
<feature type="active site" description="Nucleophile" evidence="4">
    <location>
        <position position="404"/>
    </location>
</feature>
<gene>
    <name evidence="7" type="ORF">N0D28_14760</name>
</gene>
<proteinExistence type="inferred from homology"/>
<evidence type="ECO:0000256" key="6">
    <source>
        <dbReference type="SAM" id="MobiDB-lite"/>
    </source>
</evidence>
<dbReference type="RefSeq" id="WP_260560236.1">
    <property type="nucleotide sequence ID" value="NZ_BAABEC010000020.1"/>
</dbReference>
<dbReference type="Gene3D" id="2.40.50.1070">
    <property type="match status" value="1"/>
</dbReference>
<dbReference type="EMBL" id="CP104213">
    <property type="protein sequence ID" value="UWX63960.1"/>
    <property type="molecule type" value="Genomic_DNA"/>
</dbReference>
<evidence type="ECO:0000256" key="2">
    <source>
        <dbReference type="ARBA" id="ARBA00022679"/>
    </source>
</evidence>
<evidence type="ECO:0000256" key="5">
    <source>
        <dbReference type="PROSITE-ProRule" id="PRU10015"/>
    </source>
</evidence>
<comment type="similarity">
    <text evidence="4">Belongs to the class I-like SAM-binding methyltransferase superfamily. RNA M5U methyltransferase family.</text>
</comment>
<keyword evidence="1 4" id="KW-0489">Methyltransferase</keyword>
<dbReference type="InterPro" id="IPR010280">
    <property type="entry name" value="U5_MeTrfase_fam"/>
</dbReference>
<name>A0ABY5YFV3_9DEIO</name>
<feature type="binding site" evidence="4">
    <location>
        <position position="377"/>
    </location>
    <ligand>
        <name>S-adenosyl-L-methionine</name>
        <dbReference type="ChEBI" id="CHEBI:59789"/>
    </ligand>
</feature>
<sequence length="447" mass="47779">MKRHPSRHQLSHQTPPTPSAGPAPRRTPPTPEVLILDVEKVVAGGLGLARHAGGVVLVRGALGGEQVEAQVRTARGVRQGRLIRVLKPSPDRVEAPGLPTADLAHASYPAQLRIKRELVEEALARIAKLEHPVAETVASPRQWGYRNGAQYLITPSGLAYRERSGPGIWRLSGPDPLIMDAVQAVMARLDPQFLDPAQEIAFRGSRLSGEVVVTLIGPGEPRQYLRASDRLLDAGVVGVSLASPATQPAGRRFSAGVKLIAGEGVTLEQLGDVRVGLSASGFAQVNPEAAGLAYRLAAQLAGSGERATDLYGGSGAIGRHLARTFTQVVVLDTATEALKRGQRDVQRSGERNVVFRRTDADFAPGDSLPDADVIVVDPPRAGLSPEARHAIDANAARTLVYVSCDPATWARDVGDLVNRGWQLGEVVPHDFYPQTSHVEVISRLTRR</sequence>
<protein>
    <submittedName>
        <fullName evidence="7">RsmD family RNA methyltransferase</fullName>
    </submittedName>
</protein>
<dbReference type="GO" id="GO:0032259">
    <property type="term" value="P:methylation"/>
    <property type="evidence" value="ECO:0007669"/>
    <property type="project" value="UniProtKB-KW"/>
</dbReference>
<keyword evidence="3 4" id="KW-0949">S-adenosyl-L-methionine</keyword>
<dbReference type="Pfam" id="PF05958">
    <property type="entry name" value="tRNA_U5-meth_tr"/>
    <property type="match status" value="1"/>
</dbReference>
<evidence type="ECO:0000313" key="7">
    <source>
        <dbReference type="EMBL" id="UWX63960.1"/>
    </source>
</evidence>